<feature type="chain" id="PRO_5044291278" evidence="2">
    <location>
        <begin position="18"/>
        <end position="104"/>
    </location>
</feature>
<proteinExistence type="predicted"/>
<evidence type="ECO:0000313" key="4">
    <source>
        <dbReference type="Proteomes" id="UP000013827"/>
    </source>
</evidence>
<evidence type="ECO:0000313" key="3">
    <source>
        <dbReference type="EnsemblProtists" id="EOD17023"/>
    </source>
</evidence>
<name>A0A0D3J0I8_EMIH1</name>
<feature type="signal peptide" evidence="2">
    <location>
        <begin position="1"/>
        <end position="17"/>
    </location>
</feature>
<reference evidence="4" key="1">
    <citation type="journal article" date="2013" name="Nature">
        <title>Pan genome of the phytoplankton Emiliania underpins its global distribution.</title>
        <authorList>
            <person name="Read B.A."/>
            <person name="Kegel J."/>
            <person name="Klute M.J."/>
            <person name="Kuo A."/>
            <person name="Lefebvre S.C."/>
            <person name="Maumus F."/>
            <person name="Mayer C."/>
            <person name="Miller J."/>
            <person name="Monier A."/>
            <person name="Salamov A."/>
            <person name="Young J."/>
            <person name="Aguilar M."/>
            <person name="Claverie J.M."/>
            <person name="Frickenhaus S."/>
            <person name="Gonzalez K."/>
            <person name="Herman E.K."/>
            <person name="Lin Y.C."/>
            <person name="Napier J."/>
            <person name="Ogata H."/>
            <person name="Sarno A.F."/>
            <person name="Shmutz J."/>
            <person name="Schroeder D."/>
            <person name="de Vargas C."/>
            <person name="Verret F."/>
            <person name="von Dassow P."/>
            <person name="Valentin K."/>
            <person name="Van de Peer Y."/>
            <person name="Wheeler G."/>
            <person name="Dacks J.B."/>
            <person name="Delwiche C.F."/>
            <person name="Dyhrman S.T."/>
            <person name="Glockner G."/>
            <person name="John U."/>
            <person name="Richards T."/>
            <person name="Worden A.Z."/>
            <person name="Zhang X."/>
            <person name="Grigoriev I.V."/>
            <person name="Allen A.E."/>
            <person name="Bidle K."/>
            <person name="Borodovsky M."/>
            <person name="Bowler C."/>
            <person name="Brownlee C."/>
            <person name="Cock J.M."/>
            <person name="Elias M."/>
            <person name="Gladyshev V.N."/>
            <person name="Groth M."/>
            <person name="Guda C."/>
            <person name="Hadaegh A."/>
            <person name="Iglesias-Rodriguez M.D."/>
            <person name="Jenkins J."/>
            <person name="Jones B.M."/>
            <person name="Lawson T."/>
            <person name="Leese F."/>
            <person name="Lindquist E."/>
            <person name="Lobanov A."/>
            <person name="Lomsadze A."/>
            <person name="Malik S.B."/>
            <person name="Marsh M.E."/>
            <person name="Mackinder L."/>
            <person name="Mock T."/>
            <person name="Mueller-Roeber B."/>
            <person name="Pagarete A."/>
            <person name="Parker M."/>
            <person name="Probert I."/>
            <person name="Quesneville H."/>
            <person name="Raines C."/>
            <person name="Rensing S.A."/>
            <person name="Riano-Pachon D.M."/>
            <person name="Richier S."/>
            <person name="Rokitta S."/>
            <person name="Shiraiwa Y."/>
            <person name="Soanes D.M."/>
            <person name="van der Giezen M."/>
            <person name="Wahlund T.M."/>
            <person name="Williams B."/>
            <person name="Wilson W."/>
            <person name="Wolfe G."/>
            <person name="Wurch L.L."/>
        </authorList>
    </citation>
    <scope>NUCLEOTIDE SEQUENCE</scope>
</reference>
<dbReference type="KEGG" id="ehx:EMIHUDRAFT_244548"/>
<keyword evidence="4" id="KW-1185">Reference proteome</keyword>
<dbReference type="GeneID" id="17263170"/>
<feature type="transmembrane region" description="Helical" evidence="1">
    <location>
        <begin position="76"/>
        <end position="98"/>
    </location>
</feature>
<organism evidence="3 4">
    <name type="scientific">Emiliania huxleyi (strain CCMP1516)</name>
    <dbReference type="NCBI Taxonomy" id="280463"/>
    <lineage>
        <taxon>Eukaryota</taxon>
        <taxon>Haptista</taxon>
        <taxon>Haptophyta</taxon>
        <taxon>Prymnesiophyceae</taxon>
        <taxon>Isochrysidales</taxon>
        <taxon>Noelaerhabdaceae</taxon>
        <taxon>Emiliania</taxon>
    </lineage>
</organism>
<evidence type="ECO:0000256" key="2">
    <source>
        <dbReference type="SAM" id="SignalP"/>
    </source>
</evidence>
<protein>
    <submittedName>
        <fullName evidence="3">Uncharacterized protein</fullName>
    </submittedName>
</protein>
<keyword evidence="1" id="KW-0472">Membrane</keyword>
<evidence type="ECO:0000256" key="1">
    <source>
        <dbReference type="SAM" id="Phobius"/>
    </source>
</evidence>
<dbReference type="PaxDb" id="2903-EOD17023"/>
<dbReference type="Proteomes" id="UP000013827">
    <property type="component" value="Unassembled WGS sequence"/>
</dbReference>
<dbReference type="EnsemblProtists" id="EOD17023">
    <property type="protein sequence ID" value="EOD17023"/>
    <property type="gene ID" value="EMIHUDRAFT_244548"/>
</dbReference>
<keyword evidence="1" id="KW-0812">Transmembrane</keyword>
<sequence>MIAASVLVKLLVLPAVSIPLVSLAARDGLLPDEPAALMVLHVQSAVPSAQTAIAVLVAAGQTALAQQLSQLYVLQYVLSTLTLAAVIVIAVELVYPFVERERHF</sequence>
<keyword evidence="2" id="KW-0732">Signal</keyword>
<dbReference type="AlphaFoldDB" id="A0A0D3J0I8"/>
<dbReference type="HOGENOM" id="CLU_2255267_0_0_1"/>
<accession>A0A0D3J0I8</accession>
<reference evidence="3" key="2">
    <citation type="submission" date="2024-10" db="UniProtKB">
        <authorList>
            <consortium name="EnsemblProtists"/>
        </authorList>
    </citation>
    <scope>IDENTIFICATION</scope>
</reference>
<dbReference type="RefSeq" id="XP_005769452.1">
    <property type="nucleotide sequence ID" value="XM_005769395.1"/>
</dbReference>
<keyword evidence="1" id="KW-1133">Transmembrane helix</keyword>